<name>A0A0S4JHY9_BODSA</name>
<dbReference type="GO" id="GO:0003723">
    <property type="term" value="F:RNA binding"/>
    <property type="evidence" value="ECO:0007669"/>
    <property type="project" value="InterPro"/>
</dbReference>
<evidence type="ECO:0000313" key="4">
    <source>
        <dbReference type="Proteomes" id="UP000051952"/>
    </source>
</evidence>
<dbReference type="EMBL" id="CYKH01001890">
    <property type="protein sequence ID" value="CUG91105.1"/>
    <property type="molecule type" value="Genomic_DNA"/>
</dbReference>
<dbReference type="InterPro" id="IPR036612">
    <property type="entry name" value="KH_dom_type_1_sf"/>
</dbReference>
<keyword evidence="1" id="KW-0175">Coiled coil</keyword>
<dbReference type="Proteomes" id="UP000051952">
    <property type="component" value="Unassembled WGS sequence"/>
</dbReference>
<evidence type="ECO:0000259" key="2">
    <source>
        <dbReference type="SMART" id="SM00322"/>
    </source>
</evidence>
<gene>
    <name evidence="3" type="ORF">BSAL_30225</name>
</gene>
<dbReference type="Pfam" id="PF13290">
    <property type="entry name" value="CHB_HEX_C_1"/>
    <property type="match status" value="1"/>
</dbReference>
<feature type="coiled-coil region" evidence="1">
    <location>
        <begin position="160"/>
        <end position="194"/>
    </location>
</feature>
<organism evidence="3 4">
    <name type="scientific">Bodo saltans</name>
    <name type="common">Flagellated protozoan</name>
    <dbReference type="NCBI Taxonomy" id="75058"/>
    <lineage>
        <taxon>Eukaryota</taxon>
        <taxon>Discoba</taxon>
        <taxon>Euglenozoa</taxon>
        <taxon>Kinetoplastea</taxon>
        <taxon>Metakinetoplastina</taxon>
        <taxon>Eubodonida</taxon>
        <taxon>Bodonidae</taxon>
        <taxon>Bodo</taxon>
    </lineage>
</organism>
<keyword evidence="4" id="KW-1185">Reference proteome</keyword>
<sequence length="410" mass="45403">MFVGDRLVGGIARRTYDIAQARLDPPLITPESGSYVVPLRITMSSQDMDDVRYTLDGSEPSLNSSKFKGPVVLLQEGDVVLKARSFPTTSSTNRRPSETVFAEYILSYTAGDTTNDESSHRHPVTVLNVTNVEFDEVEERMAGETAEKAVAMSRATDQVRREVEEDNASLRKQLSEGKREHKGLLAQLDAIRKELGIAAARKSLLQSNIATQDEATTRTKATLQRLHEEQLELKQQLFSSTVEVGEAERLLRQSSAERVALHNQLATLRKGLEEAYIENKKELARVEPDLEDTVAECSGVLAEQRHELWLLKETISSLHRSLEAPSRTASEFMPQGKAVNLSTVEVSIPIPRGKLRMITGTSGTGLHALRTTHKVQAQIVQDDGELCVRVCGHANGVHHLIEQIGKLLNE</sequence>
<dbReference type="InterPro" id="IPR059177">
    <property type="entry name" value="GH29D-like_dom"/>
</dbReference>
<feature type="domain" description="K Homology" evidence="2">
    <location>
        <begin position="342"/>
        <end position="409"/>
    </location>
</feature>
<accession>A0A0S4JHY9</accession>
<evidence type="ECO:0000313" key="3">
    <source>
        <dbReference type="EMBL" id="CUG91105.1"/>
    </source>
</evidence>
<dbReference type="AlphaFoldDB" id="A0A0S4JHY9"/>
<evidence type="ECO:0000256" key="1">
    <source>
        <dbReference type="SAM" id="Coils"/>
    </source>
</evidence>
<protein>
    <submittedName>
        <fullName evidence="3">Chitobiase/beta-hexosaminidase domain-containing protein, putative</fullName>
    </submittedName>
</protein>
<proteinExistence type="predicted"/>
<dbReference type="OrthoDB" id="251105at2759"/>
<dbReference type="SMART" id="SM00322">
    <property type="entry name" value="KH"/>
    <property type="match status" value="1"/>
</dbReference>
<dbReference type="SUPFAM" id="SSF54791">
    <property type="entry name" value="Eukaryotic type KH-domain (KH-domain type I)"/>
    <property type="match status" value="1"/>
</dbReference>
<dbReference type="InterPro" id="IPR004087">
    <property type="entry name" value="KH_dom"/>
</dbReference>
<reference evidence="4" key="1">
    <citation type="submission" date="2015-09" db="EMBL/GenBank/DDBJ databases">
        <authorList>
            <consortium name="Pathogen Informatics"/>
        </authorList>
    </citation>
    <scope>NUCLEOTIDE SEQUENCE [LARGE SCALE GENOMIC DNA]</scope>
    <source>
        <strain evidence="4">Lake Konstanz</strain>
    </source>
</reference>
<dbReference type="VEuPathDB" id="TriTrypDB:BSAL_30225"/>